<gene>
    <name evidence="1" type="ORF">F7732_18740</name>
</gene>
<evidence type="ECO:0008006" key="3">
    <source>
        <dbReference type="Google" id="ProtNLM"/>
    </source>
</evidence>
<dbReference type="EMBL" id="WBOT01000007">
    <property type="protein sequence ID" value="KAB2330683.1"/>
    <property type="molecule type" value="Genomic_DNA"/>
</dbReference>
<name>A0A7V7RJ47_9BACI</name>
<dbReference type="Proteomes" id="UP000441354">
    <property type="component" value="Unassembled WGS sequence"/>
</dbReference>
<keyword evidence="2" id="KW-1185">Reference proteome</keyword>
<dbReference type="OrthoDB" id="6692273at2"/>
<reference evidence="1 2" key="1">
    <citation type="journal article" date="2014" name="Arch. Microbiol.">
        <title>Bacillus mesophilum sp. nov., strain IITR-54T, a novel 4-chlorobiphenyl dechlorinating bacterium.</title>
        <authorList>
            <person name="Manickam N."/>
            <person name="Singh N.K."/>
            <person name="Bajaj A."/>
            <person name="Kumar R.M."/>
            <person name="Kaur G."/>
            <person name="Kaur N."/>
            <person name="Bala M."/>
            <person name="Kumar A."/>
            <person name="Mayilraj S."/>
        </authorList>
    </citation>
    <scope>NUCLEOTIDE SEQUENCE [LARGE SCALE GENOMIC DNA]</scope>
    <source>
        <strain evidence="1 2">IITR-54</strain>
    </source>
</reference>
<evidence type="ECO:0000313" key="1">
    <source>
        <dbReference type="EMBL" id="KAB2330683.1"/>
    </source>
</evidence>
<accession>A0A7V7RJ47</accession>
<comment type="caution">
    <text evidence="1">The sequence shown here is derived from an EMBL/GenBank/DDBJ whole genome shotgun (WGS) entry which is preliminary data.</text>
</comment>
<organism evidence="1 2">
    <name type="scientific">Bacillus mesophilum</name>
    <dbReference type="NCBI Taxonomy" id="1071718"/>
    <lineage>
        <taxon>Bacteria</taxon>
        <taxon>Bacillati</taxon>
        <taxon>Bacillota</taxon>
        <taxon>Bacilli</taxon>
        <taxon>Bacillales</taxon>
        <taxon>Bacillaceae</taxon>
        <taxon>Bacillus</taxon>
    </lineage>
</organism>
<protein>
    <recommendedName>
        <fullName evidence="3">Nuclear transport factor 2 family protein</fullName>
    </recommendedName>
</protein>
<proteinExistence type="predicted"/>
<dbReference type="Gene3D" id="3.10.450.50">
    <property type="match status" value="1"/>
</dbReference>
<evidence type="ECO:0000313" key="2">
    <source>
        <dbReference type="Proteomes" id="UP000441354"/>
    </source>
</evidence>
<dbReference type="RefSeq" id="WP_151575611.1">
    <property type="nucleotide sequence ID" value="NZ_WBOT01000007.1"/>
</dbReference>
<dbReference type="AlphaFoldDB" id="A0A7V7RJ47"/>
<sequence length="134" mass="14875">MSKHLGQNEEILFTLPKDCGNSPKMKMIQEIVVAAARKDSSFILEHCDEDLCWQIVNKVNLQGKEKVGAYLQNNMMISQLDLSAVITHGKHAAAHGQLTLTNGDAYSFCHVIDFVSAGRNVLKNVTSYVIKLDE</sequence>